<dbReference type="AlphaFoldDB" id="A0A9J5XKR2"/>
<feature type="non-terminal residue" evidence="1">
    <location>
        <position position="111"/>
    </location>
</feature>
<proteinExistence type="predicted"/>
<dbReference type="Proteomes" id="UP000824120">
    <property type="component" value="Chromosome 9"/>
</dbReference>
<protein>
    <submittedName>
        <fullName evidence="1">Uncharacterized protein</fullName>
    </submittedName>
</protein>
<evidence type="ECO:0000313" key="1">
    <source>
        <dbReference type="EMBL" id="KAG5588865.1"/>
    </source>
</evidence>
<evidence type="ECO:0000313" key="2">
    <source>
        <dbReference type="Proteomes" id="UP000824120"/>
    </source>
</evidence>
<comment type="caution">
    <text evidence="1">The sequence shown here is derived from an EMBL/GenBank/DDBJ whole genome shotgun (WGS) entry which is preliminary data.</text>
</comment>
<sequence>TYINEAWNTSHIDGFGYNEFQDDYKSLNTDSWKSIDGYPRESYQMFQWVHHYFDLANEKWERWRSPTVQKEQDDWDKPNLHPRTLNSAKDLTFSSHLVAPTWVTILRLPAM</sequence>
<organism evidence="1 2">
    <name type="scientific">Solanum commersonii</name>
    <name type="common">Commerson's wild potato</name>
    <name type="synonym">Commerson's nightshade</name>
    <dbReference type="NCBI Taxonomy" id="4109"/>
    <lineage>
        <taxon>Eukaryota</taxon>
        <taxon>Viridiplantae</taxon>
        <taxon>Streptophyta</taxon>
        <taxon>Embryophyta</taxon>
        <taxon>Tracheophyta</taxon>
        <taxon>Spermatophyta</taxon>
        <taxon>Magnoliopsida</taxon>
        <taxon>eudicotyledons</taxon>
        <taxon>Gunneridae</taxon>
        <taxon>Pentapetalae</taxon>
        <taxon>asterids</taxon>
        <taxon>lamiids</taxon>
        <taxon>Solanales</taxon>
        <taxon>Solanaceae</taxon>
        <taxon>Solanoideae</taxon>
        <taxon>Solaneae</taxon>
        <taxon>Solanum</taxon>
    </lineage>
</organism>
<reference evidence="1 2" key="1">
    <citation type="submission" date="2020-09" db="EMBL/GenBank/DDBJ databases">
        <title>De no assembly of potato wild relative species, Solanum commersonii.</title>
        <authorList>
            <person name="Cho K."/>
        </authorList>
    </citation>
    <scope>NUCLEOTIDE SEQUENCE [LARGE SCALE GENOMIC DNA]</scope>
    <source>
        <strain evidence="1">LZ3.2</strain>
        <tissue evidence="1">Leaf</tissue>
    </source>
</reference>
<gene>
    <name evidence="1" type="ORF">H5410_049299</name>
</gene>
<dbReference type="EMBL" id="JACXVP010000009">
    <property type="protein sequence ID" value="KAG5588865.1"/>
    <property type="molecule type" value="Genomic_DNA"/>
</dbReference>
<accession>A0A9J5XKR2</accession>
<name>A0A9J5XKR2_SOLCO</name>
<keyword evidence="2" id="KW-1185">Reference proteome</keyword>